<dbReference type="GeneID" id="100897302"/>
<organism evidence="3 4">
    <name type="scientific">Galendromus occidentalis</name>
    <name type="common">western predatory mite</name>
    <dbReference type="NCBI Taxonomy" id="34638"/>
    <lineage>
        <taxon>Eukaryota</taxon>
        <taxon>Metazoa</taxon>
        <taxon>Ecdysozoa</taxon>
        <taxon>Arthropoda</taxon>
        <taxon>Chelicerata</taxon>
        <taxon>Arachnida</taxon>
        <taxon>Acari</taxon>
        <taxon>Parasitiformes</taxon>
        <taxon>Mesostigmata</taxon>
        <taxon>Gamasina</taxon>
        <taxon>Phytoseioidea</taxon>
        <taxon>Phytoseiidae</taxon>
        <taxon>Typhlodrominae</taxon>
        <taxon>Galendromus</taxon>
    </lineage>
</organism>
<name>A0AAJ6QT34_9ACAR</name>
<proteinExistence type="predicted"/>
<reference evidence="4" key="1">
    <citation type="submission" date="2025-08" db="UniProtKB">
        <authorList>
            <consortium name="RefSeq"/>
        </authorList>
    </citation>
    <scope>IDENTIFICATION</scope>
</reference>
<feature type="signal peptide" evidence="2">
    <location>
        <begin position="1"/>
        <end position="17"/>
    </location>
</feature>
<evidence type="ECO:0000256" key="1">
    <source>
        <dbReference type="SAM" id="MobiDB-lite"/>
    </source>
</evidence>
<evidence type="ECO:0000313" key="3">
    <source>
        <dbReference type="Proteomes" id="UP000694867"/>
    </source>
</evidence>
<dbReference type="AlphaFoldDB" id="A0AAJ6QT34"/>
<protein>
    <submittedName>
        <fullName evidence="4">Uncharacterized protein LOC100897302</fullName>
    </submittedName>
</protein>
<feature type="region of interest" description="Disordered" evidence="1">
    <location>
        <begin position="143"/>
        <end position="170"/>
    </location>
</feature>
<evidence type="ECO:0000313" key="4">
    <source>
        <dbReference type="RefSeq" id="XP_003742980.1"/>
    </source>
</evidence>
<keyword evidence="3" id="KW-1185">Reference proteome</keyword>
<evidence type="ECO:0000256" key="2">
    <source>
        <dbReference type="SAM" id="SignalP"/>
    </source>
</evidence>
<dbReference type="RefSeq" id="XP_003742980.1">
    <property type="nucleotide sequence ID" value="XM_003742932.1"/>
</dbReference>
<feature type="chain" id="PRO_5042517785" evidence="2">
    <location>
        <begin position="18"/>
        <end position="170"/>
    </location>
</feature>
<gene>
    <name evidence="4" type="primary">LOC100897302</name>
</gene>
<dbReference type="KEGG" id="goe:100897302"/>
<accession>A0AAJ6QT34</accession>
<sequence length="170" mass="19258">MKIGILLLCGSAVVAYGSDVKASRDSLENAEKTLLLEDLQEPQAEESVPQAVVVPSLDTDAGKEYLVEDAEIEKLPELPFDIDAIPQSKNPEDPCRKIRDLTNQWRELGREIAQKTAELVRVRGDERQKIREQIRKIREEMTKTNAAIRENTRECARTRRPTLRPPTPEA</sequence>
<dbReference type="Proteomes" id="UP000694867">
    <property type="component" value="Unplaced"/>
</dbReference>
<keyword evidence="2" id="KW-0732">Signal</keyword>